<gene>
    <name evidence="2" type="ORF">FHR83_004453</name>
</gene>
<proteinExistence type="predicted"/>
<dbReference type="RefSeq" id="WP_183222222.1">
    <property type="nucleotide sequence ID" value="NZ_BMPW01000013.1"/>
</dbReference>
<feature type="transmembrane region" description="Helical" evidence="1">
    <location>
        <begin position="162"/>
        <end position="182"/>
    </location>
</feature>
<feature type="transmembrane region" description="Helical" evidence="1">
    <location>
        <begin position="68"/>
        <end position="94"/>
    </location>
</feature>
<sequence>MIWLTWRQARVQALAAALILLAVLSAVAFTWPSLTDAARVSGFAACHGDCEAAAGEFSALVATRTAILVYYAGTALLLLLPALAGAFWGAPLVARELESGTFRMVWSQSVPARRWLAVKLAGVGGGVVLLAAATSTAMTVWAGQIDRAYANRVEPVIFAARGAVPVGYAALALVIGVLLGLLLRRSLPAMAVTLLVVATVQLAFPVTVRPLLADPVTTVSALDLSAESGLSLSVDERDGSVEALVDPGVTGSWVLGNRVLTAGGEEFTGPMDPTRCGLTAAHGACLAWLGEQGLRQEVRHVPAGRFWALQWREFGVLALLTGVLSGFCLLRTRRRNRGAEAALTAGAVVLPPAIPRGA</sequence>
<organism evidence="2 3">
    <name type="scientific">Actinoplanes campanulatus</name>
    <dbReference type="NCBI Taxonomy" id="113559"/>
    <lineage>
        <taxon>Bacteria</taxon>
        <taxon>Bacillati</taxon>
        <taxon>Actinomycetota</taxon>
        <taxon>Actinomycetes</taxon>
        <taxon>Micromonosporales</taxon>
        <taxon>Micromonosporaceae</taxon>
        <taxon>Actinoplanes</taxon>
    </lineage>
</organism>
<protein>
    <submittedName>
        <fullName evidence="2">ABC-type transport system involved in multi-copper enzyme maturation permease subunit</fullName>
    </submittedName>
</protein>
<feature type="transmembrane region" description="Helical" evidence="1">
    <location>
        <begin position="115"/>
        <end position="142"/>
    </location>
</feature>
<keyword evidence="1" id="KW-0472">Membrane</keyword>
<keyword evidence="3" id="KW-1185">Reference proteome</keyword>
<reference evidence="2 3" key="1">
    <citation type="submission" date="2020-08" db="EMBL/GenBank/DDBJ databases">
        <title>Genomic Encyclopedia of Type Strains, Phase III (KMG-III): the genomes of soil and plant-associated and newly described type strains.</title>
        <authorList>
            <person name="Whitman W."/>
        </authorList>
    </citation>
    <scope>NUCLEOTIDE SEQUENCE [LARGE SCALE GENOMIC DNA]</scope>
    <source>
        <strain evidence="2 3">CECT 3287</strain>
    </source>
</reference>
<dbReference type="Proteomes" id="UP000590749">
    <property type="component" value="Unassembled WGS sequence"/>
</dbReference>
<evidence type="ECO:0000313" key="2">
    <source>
        <dbReference type="EMBL" id="MBB3096779.1"/>
    </source>
</evidence>
<keyword evidence="1" id="KW-0812">Transmembrane</keyword>
<feature type="transmembrane region" description="Helical" evidence="1">
    <location>
        <begin position="189"/>
        <end position="208"/>
    </location>
</feature>
<comment type="caution">
    <text evidence="2">The sequence shown here is derived from an EMBL/GenBank/DDBJ whole genome shotgun (WGS) entry which is preliminary data.</text>
</comment>
<evidence type="ECO:0000313" key="3">
    <source>
        <dbReference type="Proteomes" id="UP000590749"/>
    </source>
</evidence>
<dbReference type="AlphaFoldDB" id="A0A7W5AJ86"/>
<dbReference type="EMBL" id="JACHXF010000009">
    <property type="protein sequence ID" value="MBB3096779.1"/>
    <property type="molecule type" value="Genomic_DNA"/>
</dbReference>
<evidence type="ECO:0000256" key="1">
    <source>
        <dbReference type="SAM" id="Phobius"/>
    </source>
</evidence>
<keyword evidence="1" id="KW-1133">Transmembrane helix</keyword>
<feature type="transmembrane region" description="Helical" evidence="1">
    <location>
        <begin position="314"/>
        <end position="330"/>
    </location>
</feature>
<accession>A0A7W5AJ86</accession>
<name>A0A7W5AJ86_9ACTN</name>